<evidence type="ECO:0000256" key="9">
    <source>
        <dbReference type="PROSITE-ProRule" id="PRU10141"/>
    </source>
</evidence>
<accession>A0A7X0VYW1</accession>
<comment type="catalytic activity">
    <reaction evidence="7">
        <text>L-threonyl-[protein] + ATP = O-phospho-L-threonyl-[protein] + ADP + H(+)</text>
        <dbReference type="Rhea" id="RHEA:46608"/>
        <dbReference type="Rhea" id="RHEA-COMP:11060"/>
        <dbReference type="Rhea" id="RHEA-COMP:11605"/>
        <dbReference type="ChEBI" id="CHEBI:15378"/>
        <dbReference type="ChEBI" id="CHEBI:30013"/>
        <dbReference type="ChEBI" id="CHEBI:30616"/>
        <dbReference type="ChEBI" id="CHEBI:61977"/>
        <dbReference type="ChEBI" id="CHEBI:456216"/>
        <dbReference type="EC" id="2.7.11.1"/>
    </reaction>
</comment>
<dbReference type="EC" id="2.7.11.1" evidence="1"/>
<evidence type="ECO:0000259" key="11">
    <source>
        <dbReference type="PROSITE" id="PS50011"/>
    </source>
</evidence>
<evidence type="ECO:0000256" key="3">
    <source>
        <dbReference type="ARBA" id="ARBA00022679"/>
    </source>
</evidence>
<dbReference type="PROSITE" id="PS50011">
    <property type="entry name" value="PROTEIN_KINASE_DOM"/>
    <property type="match status" value="1"/>
</dbReference>
<evidence type="ECO:0000256" key="7">
    <source>
        <dbReference type="ARBA" id="ARBA00047899"/>
    </source>
</evidence>
<dbReference type="SUPFAM" id="SSF56112">
    <property type="entry name" value="Protein kinase-like (PK-like)"/>
    <property type="match status" value="1"/>
</dbReference>
<feature type="binding site" evidence="9">
    <location>
        <position position="43"/>
    </location>
    <ligand>
        <name>ATP</name>
        <dbReference type="ChEBI" id="CHEBI:30616"/>
    </ligand>
</feature>
<proteinExistence type="predicted"/>
<dbReference type="EMBL" id="JACJVO010000026">
    <property type="protein sequence ID" value="MBB6733358.1"/>
    <property type="molecule type" value="Genomic_DNA"/>
</dbReference>
<keyword evidence="3" id="KW-0808">Transferase</keyword>
<dbReference type="InterPro" id="IPR017441">
    <property type="entry name" value="Protein_kinase_ATP_BS"/>
</dbReference>
<comment type="catalytic activity">
    <reaction evidence="8">
        <text>L-seryl-[protein] + ATP = O-phospho-L-seryl-[protein] + ADP + H(+)</text>
        <dbReference type="Rhea" id="RHEA:17989"/>
        <dbReference type="Rhea" id="RHEA-COMP:9863"/>
        <dbReference type="Rhea" id="RHEA-COMP:11604"/>
        <dbReference type="ChEBI" id="CHEBI:15378"/>
        <dbReference type="ChEBI" id="CHEBI:29999"/>
        <dbReference type="ChEBI" id="CHEBI:30616"/>
        <dbReference type="ChEBI" id="CHEBI:83421"/>
        <dbReference type="ChEBI" id="CHEBI:456216"/>
        <dbReference type="EC" id="2.7.11.1"/>
    </reaction>
</comment>
<dbReference type="Gene3D" id="3.30.200.20">
    <property type="entry name" value="Phosphorylase Kinase, domain 1"/>
    <property type="match status" value="1"/>
</dbReference>
<protein>
    <recommendedName>
        <fullName evidence="1">non-specific serine/threonine protein kinase</fullName>
        <ecNumber evidence="1">2.7.11.1</ecNumber>
    </recommendedName>
</protein>
<dbReference type="GO" id="GO:0035556">
    <property type="term" value="P:intracellular signal transduction"/>
    <property type="evidence" value="ECO:0007669"/>
    <property type="project" value="TreeGrafter"/>
</dbReference>
<keyword evidence="4 9" id="KW-0547">Nucleotide-binding</keyword>
<organism evidence="12 13">
    <name type="scientific">Cohnella zeiphila</name>
    <dbReference type="NCBI Taxonomy" id="2761120"/>
    <lineage>
        <taxon>Bacteria</taxon>
        <taxon>Bacillati</taxon>
        <taxon>Bacillota</taxon>
        <taxon>Bacilli</taxon>
        <taxon>Bacillales</taxon>
        <taxon>Paenibacillaceae</taxon>
        <taxon>Cohnella</taxon>
    </lineage>
</organism>
<keyword evidence="13" id="KW-1185">Reference proteome</keyword>
<evidence type="ECO:0000256" key="4">
    <source>
        <dbReference type="ARBA" id="ARBA00022741"/>
    </source>
</evidence>
<dbReference type="PANTHER" id="PTHR24356:SF1">
    <property type="entry name" value="SERINE_THREONINE-PROTEIN KINASE GREATWALL"/>
    <property type="match status" value="1"/>
</dbReference>
<keyword evidence="10" id="KW-0472">Membrane</keyword>
<dbReference type="AlphaFoldDB" id="A0A7X0VYW1"/>
<name>A0A7X0VYW1_9BACL</name>
<feature type="domain" description="Protein kinase" evidence="11">
    <location>
        <begin position="16"/>
        <end position="296"/>
    </location>
</feature>
<keyword evidence="10" id="KW-1133">Transmembrane helix</keyword>
<sequence>MPPGTILRGKWNGRTYRLERLLGAGSNGQVYLASSGRAACAVKIGNEPAELQAEANALMSLDRRERKRPPFLLDVDDAALQGRDVPFYAMQYVPGASVRSYLRRHGAQWFGVIGYRLLRRLAELHDSGLVFGDLKNDNVLVTDYGRLALVDYGGMTAAGRSVRQFTEIYDRGYWGAGSRTADPAYDWFAAAVLWIHVLDGKRLMSLTRTVLPQNRSPEDLMTLVRTHTALKPMESWFEKAIHGRFADSNEACDVWRACLHRTEDVPAAKIPGWITGLFVFSVALCVSAAAYLLLQL</sequence>
<evidence type="ECO:0000256" key="1">
    <source>
        <dbReference type="ARBA" id="ARBA00012513"/>
    </source>
</evidence>
<evidence type="ECO:0000256" key="6">
    <source>
        <dbReference type="ARBA" id="ARBA00022840"/>
    </source>
</evidence>
<dbReference type="Proteomes" id="UP000564644">
    <property type="component" value="Unassembled WGS sequence"/>
</dbReference>
<dbReference type="InterPro" id="IPR011009">
    <property type="entry name" value="Kinase-like_dom_sf"/>
</dbReference>
<comment type="caution">
    <text evidence="12">The sequence shown here is derived from an EMBL/GenBank/DDBJ whole genome shotgun (WGS) entry which is preliminary data.</text>
</comment>
<dbReference type="GO" id="GO:0004674">
    <property type="term" value="F:protein serine/threonine kinase activity"/>
    <property type="evidence" value="ECO:0007669"/>
    <property type="project" value="UniProtKB-KW"/>
</dbReference>
<dbReference type="PANTHER" id="PTHR24356">
    <property type="entry name" value="SERINE/THREONINE-PROTEIN KINASE"/>
    <property type="match status" value="1"/>
</dbReference>
<keyword evidence="10" id="KW-0812">Transmembrane</keyword>
<dbReference type="InterPro" id="IPR050236">
    <property type="entry name" value="Ser_Thr_kinase_AGC"/>
</dbReference>
<dbReference type="Gene3D" id="1.10.510.10">
    <property type="entry name" value="Transferase(Phosphotransferase) domain 1"/>
    <property type="match status" value="1"/>
</dbReference>
<evidence type="ECO:0000313" key="12">
    <source>
        <dbReference type="EMBL" id="MBB6733358.1"/>
    </source>
</evidence>
<dbReference type="GO" id="GO:0005524">
    <property type="term" value="F:ATP binding"/>
    <property type="evidence" value="ECO:0007669"/>
    <property type="project" value="UniProtKB-UniRule"/>
</dbReference>
<evidence type="ECO:0000256" key="8">
    <source>
        <dbReference type="ARBA" id="ARBA00048679"/>
    </source>
</evidence>
<dbReference type="PROSITE" id="PS00107">
    <property type="entry name" value="PROTEIN_KINASE_ATP"/>
    <property type="match status" value="1"/>
</dbReference>
<keyword evidence="5 12" id="KW-0418">Kinase</keyword>
<reference evidence="12 13" key="1">
    <citation type="submission" date="2020-08" db="EMBL/GenBank/DDBJ databases">
        <title>Cohnella phylogeny.</title>
        <authorList>
            <person name="Dunlap C."/>
        </authorList>
    </citation>
    <scope>NUCLEOTIDE SEQUENCE [LARGE SCALE GENOMIC DNA]</scope>
    <source>
        <strain evidence="12 13">CBP 2801</strain>
    </source>
</reference>
<dbReference type="Pfam" id="PF00069">
    <property type="entry name" value="Pkinase"/>
    <property type="match status" value="1"/>
</dbReference>
<evidence type="ECO:0000256" key="10">
    <source>
        <dbReference type="SAM" id="Phobius"/>
    </source>
</evidence>
<keyword evidence="2 12" id="KW-0723">Serine/threonine-protein kinase</keyword>
<feature type="transmembrane region" description="Helical" evidence="10">
    <location>
        <begin position="270"/>
        <end position="294"/>
    </location>
</feature>
<dbReference type="SMART" id="SM00220">
    <property type="entry name" value="S_TKc"/>
    <property type="match status" value="1"/>
</dbReference>
<evidence type="ECO:0000256" key="2">
    <source>
        <dbReference type="ARBA" id="ARBA00022527"/>
    </source>
</evidence>
<dbReference type="InterPro" id="IPR000719">
    <property type="entry name" value="Prot_kinase_dom"/>
</dbReference>
<keyword evidence="6 9" id="KW-0067">ATP-binding</keyword>
<evidence type="ECO:0000256" key="5">
    <source>
        <dbReference type="ARBA" id="ARBA00022777"/>
    </source>
</evidence>
<evidence type="ECO:0000313" key="13">
    <source>
        <dbReference type="Proteomes" id="UP000564644"/>
    </source>
</evidence>
<gene>
    <name evidence="12" type="ORF">H7C18_20755</name>
</gene>